<dbReference type="Gene3D" id="3.90.70.40">
    <property type="match status" value="1"/>
</dbReference>
<feature type="domain" description="Josephin" evidence="7">
    <location>
        <begin position="207"/>
        <end position="342"/>
    </location>
</feature>
<evidence type="ECO:0000313" key="9">
    <source>
        <dbReference type="Proteomes" id="UP000649617"/>
    </source>
</evidence>
<sequence length="352" mass="39490">LQFPIVLAKATTIHKSRAATLHQGVHARLDATCKEEGQAYVALSRCPQQALCTLEYFTPKSLRFNSTAEWALTKLKAQQADRDGSRLWKQLFEPPESKEFYEARLAEMGTPNWSKMKRDKEKIQDGEQLWLCLQCGQEAPNAKAGIKAHKRKCPAKLEAKANAKAKAKMAKSKGKTKCRSQSTRTDGVAEQNGAAGPQQEPPFFERQEAARCGIHALNNVLGFHCVGVEDMTHAAETFLFENPDLGDNVQDHLAPEGDYSIEVMSMVLRTKAMAEFGQLRWQMDIQRVMTSQDLHGCIGAVQNLNNRHWVALRQVEATFLYCDSLEAGLRQMTEEELDALLAVHPTYALRYI</sequence>
<organism evidence="8 9">
    <name type="scientific">Symbiodinium pilosum</name>
    <name type="common">Dinoflagellate</name>
    <dbReference type="NCBI Taxonomy" id="2952"/>
    <lineage>
        <taxon>Eukaryota</taxon>
        <taxon>Sar</taxon>
        <taxon>Alveolata</taxon>
        <taxon>Dinophyceae</taxon>
        <taxon>Suessiales</taxon>
        <taxon>Symbiodiniaceae</taxon>
        <taxon>Symbiodinium</taxon>
    </lineage>
</organism>
<evidence type="ECO:0000313" key="8">
    <source>
        <dbReference type="EMBL" id="CAE7513119.1"/>
    </source>
</evidence>
<accession>A0A812T2D7</accession>
<dbReference type="GO" id="GO:0004843">
    <property type="term" value="F:cysteine-type deubiquitinase activity"/>
    <property type="evidence" value="ECO:0007669"/>
    <property type="project" value="UniProtKB-EC"/>
</dbReference>
<feature type="compositionally biased region" description="Basic residues" evidence="6">
    <location>
        <begin position="167"/>
        <end position="178"/>
    </location>
</feature>
<evidence type="ECO:0000256" key="2">
    <source>
        <dbReference type="ARBA" id="ARBA00012759"/>
    </source>
</evidence>
<reference evidence="8" key="1">
    <citation type="submission" date="2021-02" db="EMBL/GenBank/DDBJ databases">
        <authorList>
            <person name="Dougan E. K."/>
            <person name="Rhodes N."/>
            <person name="Thang M."/>
            <person name="Chan C."/>
        </authorList>
    </citation>
    <scope>NUCLEOTIDE SEQUENCE</scope>
</reference>
<proteinExistence type="predicted"/>
<feature type="region of interest" description="Disordered" evidence="6">
    <location>
        <begin position="167"/>
        <end position="200"/>
    </location>
</feature>
<evidence type="ECO:0000259" key="7">
    <source>
        <dbReference type="Pfam" id="PF02099"/>
    </source>
</evidence>
<keyword evidence="4" id="KW-0833">Ubl conjugation pathway</keyword>
<dbReference type="InterPro" id="IPR006155">
    <property type="entry name" value="Josephin"/>
</dbReference>
<dbReference type="EC" id="3.4.19.12" evidence="2"/>
<evidence type="ECO:0000256" key="5">
    <source>
        <dbReference type="ARBA" id="ARBA00022801"/>
    </source>
</evidence>
<dbReference type="OrthoDB" id="416437at2759"/>
<dbReference type="GO" id="GO:0016579">
    <property type="term" value="P:protein deubiquitination"/>
    <property type="evidence" value="ECO:0007669"/>
    <property type="project" value="InterPro"/>
</dbReference>
<feature type="non-terminal residue" evidence="8">
    <location>
        <position position="1"/>
    </location>
</feature>
<name>A0A812T2D7_SYMPI</name>
<gene>
    <name evidence="8" type="primary">prmt1</name>
    <name evidence="8" type="ORF">SPIL2461_LOCUS13368</name>
</gene>
<evidence type="ECO:0000256" key="6">
    <source>
        <dbReference type="SAM" id="MobiDB-lite"/>
    </source>
</evidence>
<keyword evidence="3" id="KW-0645">Protease</keyword>
<dbReference type="GO" id="GO:0006508">
    <property type="term" value="P:proteolysis"/>
    <property type="evidence" value="ECO:0007669"/>
    <property type="project" value="UniProtKB-KW"/>
</dbReference>
<comment type="caution">
    <text evidence="8">The sequence shown here is derived from an EMBL/GenBank/DDBJ whole genome shotgun (WGS) entry which is preliminary data.</text>
</comment>
<dbReference type="AlphaFoldDB" id="A0A812T2D7"/>
<protein>
    <recommendedName>
        <fullName evidence="2">ubiquitinyl hydrolase 1</fullName>
        <ecNumber evidence="2">3.4.19.12</ecNumber>
    </recommendedName>
</protein>
<keyword evidence="9" id="KW-1185">Reference proteome</keyword>
<evidence type="ECO:0000256" key="3">
    <source>
        <dbReference type="ARBA" id="ARBA00022670"/>
    </source>
</evidence>
<dbReference type="EMBL" id="CAJNIZ010029048">
    <property type="protein sequence ID" value="CAE7513119.1"/>
    <property type="molecule type" value="Genomic_DNA"/>
</dbReference>
<comment type="catalytic activity">
    <reaction evidence="1">
        <text>Thiol-dependent hydrolysis of ester, thioester, amide, peptide and isopeptide bonds formed by the C-terminal Gly of ubiquitin (a 76-residue protein attached to proteins as an intracellular targeting signal).</text>
        <dbReference type="EC" id="3.4.19.12"/>
    </reaction>
</comment>
<dbReference type="Pfam" id="PF02099">
    <property type="entry name" value="Josephin"/>
    <property type="match status" value="1"/>
</dbReference>
<evidence type="ECO:0000256" key="4">
    <source>
        <dbReference type="ARBA" id="ARBA00022786"/>
    </source>
</evidence>
<keyword evidence="5" id="KW-0378">Hydrolase</keyword>
<dbReference type="Proteomes" id="UP000649617">
    <property type="component" value="Unassembled WGS sequence"/>
</dbReference>
<evidence type="ECO:0000256" key="1">
    <source>
        <dbReference type="ARBA" id="ARBA00000707"/>
    </source>
</evidence>